<dbReference type="GO" id="GO:1903805">
    <property type="term" value="P:L-valine import across plasma membrane"/>
    <property type="evidence" value="ECO:0007669"/>
    <property type="project" value="TreeGrafter"/>
</dbReference>
<dbReference type="PANTHER" id="PTHR45772">
    <property type="entry name" value="CONSERVED COMPONENT OF ABC TRANSPORTER FOR NATURAL AMINO ACIDS-RELATED"/>
    <property type="match status" value="1"/>
</dbReference>
<keyword evidence="3 5" id="KW-0067">ATP-binding</keyword>
<dbReference type="GO" id="GO:0005304">
    <property type="term" value="F:L-valine transmembrane transporter activity"/>
    <property type="evidence" value="ECO:0007669"/>
    <property type="project" value="TreeGrafter"/>
</dbReference>
<dbReference type="CDD" id="cd03219">
    <property type="entry name" value="ABC_Mj1267_LivG_branched"/>
    <property type="match status" value="1"/>
</dbReference>
<evidence type="ECO:0000256" key="3">
    <source>
        <dbReference type="ARBA" id="ARBA00022840"/>
    </source>
</evidence>
<dbReference type="PROSITE" id="PS50893">
    <property type="entry name" value="ABC_TRANSPORTER_2"/>
    <property type="match status" value="1"/>
</dbReference>
<evidence type="ECO:0000259" key="4">
    <source>
        <dbReference type="PROSITE" id="PS50893"/>
    </source>
</evidence>
<dbReference type="SUPFAM" id="SSF52540">
    <property type="entry name" value="P-loop containing nucleoside triphosphate hydrolases"/>
    <property type="match status" value="1"/>
</dbReference>
<dbReference type="GO" id="GO:0005524">
    <property type="term" value="F:ATP binding"/>
    <property type="evidence" value="ECO:0007669"/>
    <property type="project" value="UniProtKB-KW"/>
</dbReference>
<keyword evidence="1" id="KW-0813">Transport</keyword>
<sequence length="248" mass="27062">MLEVRDLSKNFGGLRVSRHIHMALEKGERRVVLGPNGAGKTTLFNLLAGTLQPTSGEILLDGKPITNLNVEQRARRGLSRSYQKNNLFEGLTVGENLALAAATAQGRTFSCFSRAHESRAIRETVEEVAEMVGLSDRLDLGVAHASYGNRRQLEVGLALATKPKLLLMDEPTSGVGPGMIDAFHKLIATLPRELTIVIIEHDLDLGFDVADRITVLNYGEVVFEGTPEETKGSDVVREIYLGDWQGDA</sequence>
<reference evidence="5" key="1">
    <citation type="submission" date="2020-05" db="EMBL/GenBank/DDBJ databases">
        <title>Identification of trans-AT polyketide cluster in two marine bacteria, producers of a novel glutaramide-containing polyketide sesbanimide D and analogs.</title>
        <authorList>
            <person name="Kacar D."/>
            <person name="Rodriguez P."/>
            <person name="Canedo L."/>
            <person name="Gonzalez E."/>
            <person name="Galan B."/>
            <person name="De La Calle F."/>
            <person name="Garcia J.L."/>
        </authorList>
    </citation>
    <scope>NUCLEOTIDE SEQUENCE</scope>
    <source>
        <strain evidence="5">PHM038</strain>
    </source>
</reference>
<dbReference type="InterPro" id="IPR027417">
    <property type="entry name" value="P-loop_NTPase"/>
</dbReference>
<dbReference type="SMART" id="SM00382">
    <property type="entry name" value="AAA"/>
    <property type="match status" value="1"/>
</dbReference>
<evidence type="ECO:0000313" key="6">
    <source>
        <dbReference type="Proteomes" id="UP000598467"/>
    </source>
</evidence>
<proteinExistence type="predicted"/>
<evidence type="ECO:0000313" key="5">
    <source>
        <dbReference type="EMBL" id="MBD1548648.1"/>
    </source>
</evidence>
<dbReference type="GO" id="GO:0015808">
    <property type="term" value="P:L-alanine transport"/>
    <property type="evidence" value="ECO:0007669"/>
    <property type="project" value="TreeGrafter"/>
</dbReference>
<dbReference type="Proteomes" id="UP000598467">
    <property type="component" value="Unassembled WGS sequence"/>
</dbReference>
<dbReference type="GO" id="GO:0015192">
    <property type="term" value="F:L-phenylalanine transmembrane transporter activity"/>
    <property type="evidence" value="ECO:0007669"/>
    <property type="project" value="TreeGrafter"/>
</dbReference>
<dbReference type="InterPro" id="IPR003593">
    <property type="entry name" value="AAA+_ATPase"/>
</dbReference>
<accession>A0A926S6K3</accession>
<feature type="domain" description="ABC transporter" evidence="4">
    <location>
        <begin position="2"/>
        <end position="243"/>
    </location>
</feature>
<name>A0A926S6K3_9HYPH</name>
<dbReference type="EMBL" id="JABFCZ010000024">
    <property type="protein sequence ID" value="MBD1548648.1"/>
    <property type="molecule type" value="Genomic_DNA"/>
</dbReference>
<dbReference type="PANTHER" id="PTHR45772:SF7">
    <property type="entry name" value="AMINO ACID ABC TRANSPORTER ATP-BINDING PROTEIN"/>
    <property type="match status" value="1"/>
</dbReference>
<dbReference type="GO" id="GO:0016887">
    <property type="term" value="F:ATP hydrolysis activity"/>
    <property type="evidence" value="ECO:0007669"/>
    <property type="project" value="InterPro"/>
</dbReference>
<dbReference type="GO" id="GO:0042941">
    <property type="term" value="P:D-alanine transmembrane transport"/>
    <property type="evidence" value="ECO:0007669"/>
    <property type="project" value="TreeGrafter"/>
</dbReference>
<protein>
    <submittedName>
        <fullName evidence="5">ABC transporter ATP-binding protein</fullName>
    </submittedName>
</protein>
<dbReference type="AlphaFoldDB" id="A0A926S6K3"/>
<dbReference type="GO" id="GO:1903806">
    <property type="term" value="P:L-isoleucine import across plasma membrane"/>
    <property type="evidence" value="ECO:0007669"/>
    <property type="project" value="TreeGrafter"/>
</dbReference>
<dbReference type="InterPro" id="IPR003439">
    <property type="entry name" value="ABC_transporter-like_ATP-bd"/>
</dbReference>
<dbReference type="RefSeq" id="WP_190293335.1">
    <property type="nucleotide sequence ID" value="NZ_JABFCZ010000024.1"/>
</dbReference>
<dbReference type="Pfam" id="PF00005">
    <property type="entry name" value="ABC_tran"/>
    <property type="match status" value="1"/>
</dbReference>
<dbReference type="GO" id="GO:0015188">
    <property type="term" value="F:L-isoleucine transmembrane transporter activity"/>
    <property type="evidence" value="ECO:0007669"/>
    <property type="project" value="TreeGrafter"/>
</dbReference>
<dbReference type="InterPro" id="IPR051120">
    <property type="entry name" value="ABC_AA/LPS_Transport"/>
</dbReference>
<dbReference type="Gene3D" id="3.40.50.300">
    <property type="entry name" value="P-loop containing nucleotide triphosphate hydrolases"/>
    <property type="match status" value="1"/>
</dbReference>
<organism evidence="5 6">
    <name type="scientific">Roseibium aggregatum</name>
    <dbReference type="NCBI Taxonomy" id="187304"/>
    <lineage>
        <taxon>Bacteria</taxon>
        <taxon>Pseudomonadati</taxon>
        <taxon>Pseudomonadota</taxon>
        <taxon>Alphaproteobacteria</taxon>
        <taxon>Hyphomicrobiales</taxon>
        <taxon>Stappiaceae</taxon>
        <taxon>Roseibium</taxon>
    </lineage>
</organism>
<dbReference type="GO" id="GO:0005886">
    <property type="term" value="C:plasma membrane"/>
    <property type="evidence" value="ECO:0007669"/>
    <property type="project" value="TreeGrafter"/>
</dbReference>
<gene>
    <name evidence="5" type="ORF">HK439_20480</name>
</gene>
<evidence type="ECO:0000256" key="2">
    <source>
        <dbReference type="ARBA" id="ARBA00022741"/>
    </source>
</evidence>
<comment type="caution">
    <text evidence="5">The sequence shown here is derived from an EMBL/GenBank/DDBJ whole genome shotgun (WGS) entry which is preliminary data.</text>
</comment>
<evidence type="ECO:0000256" key="1">
    <source>
        <dbReference type="ARBA" id="ARBA00022448"/>
    </source>
</evidence>
<keyword evidence="2" id="KW-0547">Nucleotide-binding</keyword>